<keyword evidence="1" id="KW-0732">Signal</keyword>
<evidence type="ECO:0008006" key="4">
    <source>
        <dbReference type="Google" id="ProtNLM"/>
    </source>
</evidence>
<dbReference type="OrthoDB" id="7960449at2"/>
<accession>A0A178HX46</accession>
<dbReference type="AlphaFoldDB" id="A0A178HX46"/>
<gene>
    <name evidence="2" type="ORF">A3840_10130</name>
</gene>
<sequence length="181" mass="18521">MDMTRIVLVAVISAAPMGMAHAADMITVPTSTRVELPVHDQAGFDWSGFYAGVYAGVQDSATGGTQFGAGVNAGVNAQFDFYLLGAEVAVHGLTDAGAGETSYGQILGRAGLVATDDVMIYAAGGYGMDLGPPSEEDILAGGGVELAVTDSVSVRAQYLHGFPVAGGEPKNQFTFGANIHF</sequence>
<dbReference type="EMBL" id="LVVY01000085">
    <property type="protein sequence ID" value="OAM77421.1"/>
    <property type="molecule type" value="Genomic_DNA"/>
</dbReference>
<protein>
    <recommendedName>
        <fullName evidence="4">Outer membrane protein beta-barrel domain-containing protein</fullName>
    </recommendedName>
</protein>
<dbReference type="RefSeq" id="WP_067455750.1">
    <property type="nucleotide sequence ID" value="NZ_LVVY01000085.1"/>
</dbReference>
<keyword evidence="3" id="KW-1185">Reference proteome</keyword>
<dbReference type="STRING" id="1770058.A3840_10130"/>
<comment type="caution">
    <text evidence="2">The sequence shown here is derived from an EMBL/GenBank/DDBJ whole genome shotgun (WGS) entry which is preliminary data.</text>
</comment>
<dbReference type="SUPFAM" id="SSF56925">
    <property type="entry name" value="OMPA-like"/>
    <property type="match status" value="1"/>
</dbReference>
<evidence type="ECO:0000313" key="3">
    <source>
        <dbReference type="Proteomes" id="UP000078389"/>
    </source>
</evidence>
<organism evidence="2 3">
    <name type="scientific">Devosia elaeis</name>
    <dbReference type="NCBI Taxonomy" id="1770058"/>
    <lineage>
        <taxon>Bacteria</taxon>
        <taxon>Pseudomonadati</taxon>
        <taxon>Pseudomonadota</taxon>
        <taxon>Alphaproteobacteria</taxon>
        <taxon>Hyphomicrobiales</taxon>
        <taxon>Devosiaceae</taxon>
        <taxon>Devosia</taxon>
    </lineage>
</organism>
<evidence type="ECO:0000313" key="2">
    <source>
        <dbReference type="EMBL" id="OAM77421.1"/>
    </source>
</evidence>
<evidence type="ECO:0000256" key="1">
    <source>
        <dbReference type="SAM" id="SignalP"/>
    </source>
</evidence>
<feature type="signal peptide" evidence="1">
    <location>
        <begin position="1"/>
        <end position="22"/>
    </location>
</feature>
<reference evidence="2 3" key="1">
    <citation type="submission" date="2016-03" db="EMBL/GenBank/DDBJ databases">
        <title>Genome sequencing of Devosia sp. S37.</title>
        <authorList>
            <person name="Mohd Nor M."/>
        </authorList>
    </citation>
    <scope>NUCLEOTIDE SEQUENCE [LARGE SCALE GENOMIC DNA]</scope>
    <source>
        <strain evidence="2 3">S37</strain>
    </source>
</reference>
<proteinExistence type="predicted"/>
<feature type="chain" id="PRO_5008088258" description="Outer membrane protein beta-barrel domain-containing protein" evidence="1">
    <location>
        <begin position="23"/>
        <end position="181"/>
    </location>
</feature>
<dbReference type="Proteomes" id="UP000078389">
    <property type="component" value="Unassembled WGS sequence"/>
</dbReference>
<name>A0A178HX46_9HYPH</name>
<dbReference type="InterPro" id="IPR011250">
    <property type="entry name" value="OMP/PagP_B-barrel"/>
</dbReference>